<evidence type="ECO:0000313" key="1">
    <source>
        <dbReference type="EMBL" id="SES39665.1"/>
    </source>
</evidence>
<sequence length="123" mass="13455">MNGRLGRAATTVGMVLATTAMGLIDAPPSSATRIMPQRCGFYEISPAVGELTGRYVHCADSFILIKFHWSSGTTGTTCVSPWWQVPFYRDGQHKVVNAYYVTTPPNLTGPPHDRRCSLGQPRV</sequence>
<dbReference type="RefSeq" id="WP_089926607.1">
    <property type="nucleotide sequence ID" value="NZ_FOFV01000026.1"/>
</dbReference>
<gene>
    <name evidence="1" type="ORF">SAMN04488000_12653</name>
</gene>
<dbReference type="EMBL" id="FOFV01000026">
    <property type="protein sequence ID" value="SES39665.1"/>
    <property type="molecule type" value="Genomic_DNA"/>
</dbReference>
<keyword evidence="2" id="KW-1185">Reference proteome</keyword>
<dbReference type="Pfam" id="PF19882">
    <property type="entry name" value="DUF6355"/>
    <property type="match status" value="1"/>
</dbReference>
<protein>
    <submittedName>
        <fullName evidence="1">Uncharacterized protein</fullName>
    </submittedName>
</protein>
<proteinExistence type="predicted"/>
<dbReference type="OrthoDB" id="3697945at2"/>
<name>A0A1H9X0M8_9PSEU</name>
<dbReference type="AlphaFoldDB" id="A0A1H9X0M8"/>
<dbReference type="InterPro" id="IPR045935">
    <property type="entry name" value="DUF6355"/>
</dbReference>
<organism evidence="1 2">
    <name type="scientific">Lentzea albida</name>
    <dbReference type="NCBI Taxonomy" id="65499"/>
    <lineage>
        <taxon>Bacteria</taxon>
        <taxon>Bacillati</taxon>
        <taxon>Actinomycetota</taxon>
        <taxon>Actinomycetes</taxon>
        <taxon>Pseudonocardiales</taxon>
        <taxon>Pseudonocardiaceae</taxon>
        <taxon>Lentzea</taxon>
    </lineage>
</organism>
<dbReference type="STRING" id="65499.SAMN04488000_12653"/>
<evidence type="ECO:0000313" key="2">
    <source>
        <dbReference type="Proteomes" id="UP000199503"/>
    </source>
</evidence>
<accession>A0A1H9X0M8</accession>
<reference evidence="2" key="1">
    <citation type="submission" date="2016-10" db="EMBL/GenBank/DDBJ databases">
        <authorList>
            <person name="Varghese N."/>
            <person name="Submissions S."/>
        </authorList>
    </citation>
    <scope>NUCLEOTIDE SEQUENCE [LARGE SCALE GENOMIC DNA]</scope>
    <source>
        <strain evidence="2">DSM 44437</strain>
    </source>
</reference>
<dbReference type="Proteomes" id="UP000199503">
    <property type="component" value="Unassembled WGS sequence"/>
</dbReference>